<evidence type="ECO:0000313" key="2">
    <source>
        <dbReference type="Proteomes" id="UP000324222"/>
    </source>
</evidence>
<name>A0A5B7GQS3_PORTR</name>
<reference evidence="1 2" key="1">
    <citation type="submission" date="2019-05" db="EMBL/GenBank/DDBJ databases">
        <title>Another draft genome of Portunus trituberculatus and its Hox gene families provides insights of decapod evolution.</title>
        <authorList>
            <person name="Jeong J.-H."/>
            <person name="Song I."/>
            <person name="Kim S."/>
            <person name="Choi T."/>
            <person name="Kim D."/>
            <person name="Ryu S."/>
            <person name="Kim W."/>
        </authorList>
    </citation>
    <scope>NUCLEOTIDE SEQUENCE [LARGE SCALE GENOMIC DNA]</scope>
    <source>
        <tissue evidence="1">Muscle</tissue>
    </source>
</reference>
<evidence type="ECO:0000313" key="1">
    <source>
        <dbReference type="EMBL" id="MPC62511.1"/>
    </source>
</evidence>
<keyword evidence="2" id="KW-1185">Reference proteome</keyword>
<proteinExistence type="predicted"/>
<comment type="caution">
    <text evidence="1">The sequence shown here is derived from an EMBL/GenBank/DDBJ whole genome shotgun (WGS) entry which is preliminary data.</text>
</comment>
<accession>A0A5B7GQS3</accession>
<protein>
    <submittedName>
        <fullName evidence="1">Uncharacterized protein</fullName>
    </submittedName>
</protein>
<organism evidence="1 2">
    <name type="scientific">Portunus trituberculatus</name>
    <name type="common">Swimming crab</name>
    <name type="synonym">Neptunus trituberculatus</name>
    <dbReference type="NCBI Taxonomy" id="210409"/>
    <lineage>
        <taxon>Eukaryota</taxon>
        <taxon>Metazoa</taxon>
        <taxon>Ecdysozoa</taxon>
        <taxon>Arthropoda</taxon>
        <taxon>Crustacea</taxon>
        <taxon>Multicrustacea</taxon>
        <taxon>Malacostraca</taxon>
        <taxon>Eumalacostraca</taxon>
        <taxon>Eucarida</taxon>
        <taxon>Decapoda</taxon>
        <taxon>Pleocyemata</taxon>
        <taxon>Brachyura</taxon>
        <taxon>Eubrachyura</taxon>
        <taxon>Portunoidea</taxon>
        <taxon>Portunidae</taxon>
        <taxon>Portuninae</taxon>
        <taxon>Portunus</taxon>
    </lineage>
</organism>
<dbReference type="EMBL" id="VSRR010019761">
    <property type="protein sequence ID" value="MPC62511.1"/>
    <property type="molecule type" value="Genomic_DNA"/>
</dbReference>
<gene>
    <name evidence="1" type="ORF">E2C01_056596</name>
</gene>
<dbReference type="AlphaFoldDB" id="A0A5B7GQS3"/>
<sequence length="89" mass="10331">MPSLLLQPHCTRLSSSSHPYSVQLFHARVNQCTLNHSYIPLVNSETPCLLLHFHLPFPSDFWITLNDFKETRNPVGPFFTHFLLPLCRL</sequence>
<dbReference type="Proteomes" id="UP000324222">
    <property type="component" value="Unassembled WGS sequence"/>
</dbReference>